<reference evidence="3" key="1">
    <citation type="submission" date="2021-01" db="EMBL/GenBank/DDBJ databases">
        <title>Whole genome shotgun sequence of Dactylosporangium siamense NBRC 106093.</title>
        <authorList>
            <person name="Komaki H."/>
            <person name="Tamura T."/>
        </authorList>
    </citation>
    <scope>NUCLEOTIDE SEQUENCE</scope>
    <source>
        <strain evidence="3">NBRC 106093</strain>
    </source>
</reference>
<dbReference type="EMBL" id="BONQ01000132">
    <property type="protein sequence ID" value="GIG50531.1"/>
    <property type="molecule type" value="Genomic_DNA"/>
</dbReference>
<dbReference type="Proteomes" id="UP000660611">
    <property type="component" value="Unassembled WGS sequence"/>
</dbReference>
<dbReference type="SMART" id="SM00327">
    <property type="entry name" value="VWA"/>
    <property type="match status" value="1"/>
</dbReference>
<dbReference type="AlphaFoldDB" id="A0A919UFT5"/>
<dbReference type="Pfam" id="PF13519">
    <property type="entry name" value="VWA_2"/>
    <property type="match status" value="1"/>
</dbReference>
<keyword evidence="1" id="KW-1133">Transmembrane helix</keyword>
<proteinExistence type="predicted"/>
<gene>
    <name evidence="3" type="ORF">Dsi01nite_085720</name>
</gene>
<keyword evidence="4" id="KW-1185">Reference proteome</keyword>
<keyword evidence="1" id="KW-0812">Transmembrane</keyword>
<dbReference type="InterPro" id="IPR002035">
    <property type="entry name" value="VWF_A"/>
</dbReference>
<dbReference type="Gene3D" id="3.40.50.410">
    <property type="entry name" value="von Willebrand factor, type A domain"/>
    <property type="match status" value="1"/>
</dbReference>
<dbReference type="InterPro" id="IPR036465">
    <property type="entry name" value="vWFA_dom_sf"/>
</dbReference>
<feature type="transmembrane region" description="Helical" evidence="1">
    <location>
        <begin position="382"/>
        <end position="403"/>
    </location>
</feature>
<accession>A0A919UFT5</accession>
<comment type="caution">
    <text evidence="3">The sequence shown here is derived from an EMBL/GenBank/DDBJ whole genome shotgun (WGS) entry which is preliminary data.</text>
</comment>
<name>A0A919UFT5_9ACTN</name>
<dbReference type="PROSITE" id="PS50234">
    <property type="entry name" value="VWFA"/>
    <property type="match status" value="1"/>
</dbReference>
<dbReference type="SUPFAM" id="SSF53300">
    <property type="entry name" value="vWA-like"/>
    <property type="match status" value="1"/>
</dbReference>
<protein>
    <recommendedName>
        <fullName evidence="2">VWFA domain-containing protein</fullName>
    </recommendedName>
</protein>
<evidence type="ECO:0000259" key="2">
    <source>
        <dbReference type="PROSITE" id="PS50234"/>
    </source>
</evidence>
<organism evidence="3 4">
    <name type="scientific">Dactylosporangium siamense</name>
    <dbReference type="NCBI Taxonomy" id="685454"/>
    <lineage>
        <taxon>Bacteria</taxon>
        <taxon>Bacillati</taxon>
        <taxon>Actinomycetota</taxon>
        <taxon>Actinomycetes</taxon>
        <taxon>Micromonosporales</taxon>
        <taxon>Micromonosporaceae</taxon>
        <taxon>Dactylosporangium</taxon>
    </lineage>
</organism>
<keyword evidence="1" id="KW-0472">Membrane</keyword>
<sequence>MSARRFAGSRGWGAAVGALVVALAVLVGAPAAAAPDRGQILAALRVDQVPADYVVLVDISASMSGLYPGVRDTLYTFLKGMTAADHVAIVTFDAAAVDRYVGPGGDPDRMMRDLPATAGGGGTDIGAAIQRAIEELERPGFAPVASVVLMTDGQQYAPAGSVYPPDPEAPAWKALAERAAKLKAKSVKGYALPLTDGATGAAFLGKVIKSTDTLNPRSIVDIGEYLDRSKTTTRLEKAALALAADKGKGVTARWEVPAKADLGGGDLPVKLTLTSGATKVPLTVSALTVDATGGPALAGALPPELNLDPGQSVSFDLRLSWKPGAGLVPFHATRTADVQLSVRGAVSSQWTQPLAPEIALEVPAAIGEPMTPVGVEAQVGTWYAQGSIVALAALMILVTAVMIRRRRPLQSGTLLVVEPITGREQGRFALRGRRTRLAGQDMQGEAQVVAQRVRRDTMNVDGLEYVIRYRRAGHENESTLPSRGTVLINGVNFEHIP</sequence>
<evidence type="ECO:0000256" key="1">
    <source>
        <dbReference type="SAM" id="Phobius"/>
    </source>
</evidence>
<feature type="domain" description="VWFA" evidence="2">
    <location>
        <begin position="52"/>
        <end position="235"/>
    </location>
</feature>
<evidence type="ECO:0000313" key="4">
    <source>
        <dbReference type="Proteomes" id="UP000660611"/>
    </source>
</evidence>
<dbReference type="CDD" id="cd00198">
    <property type="entry name" value="vWFA"/>
    <property type="match status" value="1"/>
</dbReference>
<dbReference type="RefSeq" id="WP_203852176.1">
    <property type="nucleotide sequence ID" value="NZ_BAAAVW010000028.1"/>
</dbReference>
<evidence type="ECO:0000313" key="3">
    <source>
        <dbReference type="EMBL" id="GIG50531.1"/>
    </source>
</evidence>